<feature type="domain" description="CSC1/OSCA1-like 7TM region" evidence="8">
    <location>
        <begin position="415"/>
        <end position="681"/>
    </location>
</feature>
<comment type="similarity">
    <text evidence="2">Belongs to the CSC1 (TC 1.A.17) family.</text>
</comment>
<evidence type="ECO:0000256" key="3">
    <source>
        <dbReference type="ARBA" id="ARBA00022448"/>
    </source>
</evidence>
<dbReference type="GO" id="GO:0005227">
    <property type="term" value="F:calcium-activated cation channel activity"/>
    <property type="evidence" value="ECO:0007669"/>
    <property type="project" value="InterPro"/>
</dbReference>
<comment type="subcellular location">
    <subcellularLocation>
        <location evidence="1">Membrane</location>
        <topology evidence="1">Multi-pass membrane protein</topology>
    </subcellularLocation>
</comment>
<feature type="transmembrane region" description="Helical" evidence="7">
    <location>
        <begin position="501"/>
        <end position="524"/>
    </location>
</feature>
<feature type="transmembrane region" description="Helical" evidence="7">
    <location>
        <begin position="409"/>
        <end position="436"/>
    </location>
</feature>
<dbReference type="PANTHER" id="PTHR13018:SF5">
    <property type="entry name" value="RE44586P"/>
    <property type="match status" value="1"/>
</dbReference>
<keyword evidence="5 7" id="KW-1133">Transmembrane helix</keyword>
<dbReference type="InterPro" id="IPR003864">
    <property type="entry name" value="CSC1/OSCA1-like_7TM"/>
</dbReference>
<dbReference type="InterPro" id="IPR032880">
    <property type="entry name" value="CSC1/OSCA1-like_N"/>
</dbReference>
<evidence type="ECO:0000256" key="1">
    <source>
        <dbReference type="ARBA" id="ARBA00004141"/>
    </source>
</evidence>
<gene>
    <name evidence="11" type="ORF">NSCI0253_LOCUS7607</name>
</gene>
<feature type="transmembrane region" description="Helical" evidence="7">
    <location>
        <begin position="150"/>
        <end position="171"/>
    </location>
</feature>
<dbReference type="PANTHER" id="PTHR13018">
    <property type="entry name" value="PROBABLE MEMBRANE PROTEIN DUF221-RELATED"/>
    <property type="match status" value="1"/>
</dbReference>
<feature type="domain" description="CSC1/OSCA1-like N-terminal transmembrane" evidence="9">
    <location>
        <begin position="59"/>
        <end position="211"/>
    </location>
</feature>
<name>A0A7S0ZV34_NOCSC</name>
<feature type="transmembrane region" description="Helical" evidence="7">
    <location>
        <begin position="609"/>
        <end position="636"/>
    </location>
</feature>
<dbReference type="GO" id="GO:0005886">
    <property type="term" value="C:plasma membrane"/>
    <property type="evidence" value="ECO:0007669"/>
    <property type="project" value="TreeGrafter"/>
</dbReference>
<feature type="transmembrane region" description="Helical" evidence="7">
    <location>
        <begin position="191"/>
        <end position="211"/>
    </location>
</feature>
<dbReference type="InterPro" id="IPR045122">
    <property type="entry name" value="Csc1-like"/>
</dbReference>
<sequence length="753" mass="85567">MEDYAMIQTLSTVRTAESVLHTHLGSKISILNSTDTIWSGPDVGSIVGVKGNMTGDLRAFLSSLVFNVLMLVGCMAFFSVMRFRVPVVYENNFLTNLSPTPPANSWFGYTTSHFGWLPASVAYCRDEVTDSVGLDAAMLLEYCNFCMRTLALTGTPLILIMSPLHLFLGRANLGADHLSWISMANLENNNVLYWVHAFFVWYVVLIILHMVKTHQKSFLESRFEWLRDVPVPRATTVMVENIPLQFAHDAALKDFFAERFPEDKLVEVSVVKKTSHLLTLVQNLESAKLSLQKAEYKLKNDVNGNVKENKDWVGECEAQITKLHEFVQAERDFIEKTARTPLKELVAQGRQTAIYSQAAFVTFDGRREAEIALNMRCTVDDEEFMMSIPPDPTDVMYTHLMLDRESRDLYNLGGIGCIVAIFFAFIPAISAVSSIANMRTLRRVPFVDNFFADEPVLEGLVQGLLASGVLTVFMSFLPTVLMLVFKAFFKLDSWQWSQHKLQVFYFWFQVIFTILATAIGSSLWDRLQDIVNSPTSIFGILADSMPSATHFYLSFIAVQWTTHALNLTRYVNLSKYLFWSCILEQEDAVQMSEPEDQDYYGMGGRSARFSINMAIAMVFCSLSPMITVVAIINFAICRVIYGHLLVHAETKKPDLGGVFWVTQMKHVFVSLMIYVMLMIGILYRRASDIKASLIVVPLLFFVIYRQHKFDTELHWESLPFQGGLKSGNKEVRRKSVRRTYIQSELLPDEQKIC</sequence>
<keyword evidence="6 7" id="KW-0472">Membrane</keyword>
<dbReference type="EMBL" id="HBFQ01010852">
    <property type="protein sequence ID" value="CAD8833259.1"/>
    <property type="molecule type" value="Transcribed_RNA"/>
</dbReference>
<evidence type="ECO:0000256" key="4">
    <source>
        <dbReference type="ARBA" id="ARBA00022692"/>
    </source>
</evidence>
<evidence type="ECO:0000256" key="2">
    <source>
        <dbReference type="ARBA" id="ARBA00007779"/>
    </source>
</evidence>
<dbReference type="InterPro" id="IPR027815">
    <property type="entry name" value="CSC1/OSCA1-like_cyt"/>
</dbReference>
<feature type="transmembrane region" description="Helical" evidence="7">
    <location>
        <begin position="464"/>
        <end position="489"/>
    </location>
</feature>
<feature type="transmembrane region" description="Helical" evidence="7">
    <location>
        <begin position="59"/>
        <end position="80"/>
    </location>
</feature>
<reference evidence="11" key="1">
    <citation type="submission" date="2021-01" db="EMBL/GenBank/DDBJ databases">
        <authorList>
            <person name="Corre E."/>
            <person name="Pelletier E."/>
            <person name="Niang G."/>
            <person name="Scheremetjew M."/>
            <person name="Finn R."/>
            <person name="Kale V."/>
            <person name="Holt S."/>
            <person name="Cochrane G."/>
            <person name="Meng A."/>
            <person name="Brown T."/>
            <person name="Cohen L."/>
        </authorList>
    </citation>
    <scope>NUCLEOTIDE SEQUENCE</scope>
</reference>
<dbReference type="Pfam" id="PF13967">
    <property type="entry name" value="RSN1_TM"/>
    <property type="match status" value="1"/>
</dbReference>
<evidence type="ECO:0000259" key="10">
    <source>
        <dbReference type="Pfam" id="PF14703"/>
    </source>
</evidence>
<proteinExistence type="inferred from homology"/>
<keyword evidence="4 7" id="KW-0812">Transmembrane</keyword>
<protein>
    <recommendedName>
        <fullName evidence="12">CSC1/OSCA1-like 7TM region domain-containing protein</fullName>
    </recommendedName>
</protein>
<evidence type="ECO:0000256" key="5">
    <source>
        <dbReference type="ARBA" id="ARBA00022989"/>
    </source>
</evidence>
<evidence type="ECO:0000259" key="9">
    <source>
        <dbReference type="Pfam" id="PF13967"/>
    </source>
</evidence>
<evidence type="ECO:0008006" key="12">
    <source>
        <dbReference type="Google" id="ProtNLM"/>
    </source>
</evidence>
<feature type="domain" description="CSC1/OSCA1-like cytosolic" evidence="10">
    <location>
        <begin position="235"/>
        <end position="398"/>
    </location>
</feature>
<organism evidence="11">
    <name type="scientific">Noctiluca scintillans</name>
    <name type="common">Sea sparkle</name>
    <name type="synonym">Red tide dinoflagellate</name>
    <dbReference type="NCBI Taxonomy" id="2966"/>
    <lineage>
        <taxon>Eukaryota</taxon>
        <taxon>Sar</taxon>
        <taxon>Alveolata</taxon>
        <taxon>Dinophyceae</taxon>
        <taxon>Noctilucales</taxon>
        <taxon>Noctilucaceae</taxon>
        <taxon>Noctiluca</taxon>
    </lineage>
</organism>
<feature type="transmembrane region" description="Helical" evidence="7">
    <location>
        <begin position="657"/>
        <end position="683"/>
    </location>
</feature>
<evidence type="ECO:0000313" key="11">
    <source>
        <dbReference type="EMBL" id="CAD8833259.1"/>
    </source>
</evidence>
<evidence type="ECO:0000259" key="8">
    <source>
        <dbReference type="Pfam" id="PF02714"/>
    </source>
</evidence>
<keyword evidence="3" id="KW-0813">Transport</keyword>
<accession>A0A7S0ZV34</accession>
<evidence type="ECO:0000256" key="7">
    <source>
        <dbReference type="SAM" id="Phobius"/>
    </source>
</evidence>
<dbReference type="Pfam" id="PF14703">
    <property type="entry name" value="PHM7_cyt"/>
    <property type="match status" value="1"/>
</dbReference>
<evidence type="ECO:0000256" key="6">
    <source>
        <dbReference type="ARBA" id="ARBA00023136"/>
    </source>
</evidence>
<dbReference type="Pfam" id="PF02714">
    <property type="entry name" value="RSN1_7TM"/>
    <property type="match status" value="1"/>
</dbReference>
<dbReference type="AlphaFoldDB" id="A0A7S0ZV34"/>